<dbReference type="EMBL" id="QPJU01000006">
    <property type="protein sequence ID" value="RCX09115.1"/>
    <property type="molecule type" value="Genomic_DNA"/>
</dbReference>
<dbReference type="Pfam" id="PF12804">
    <property type="entry name" value="NTP_transf_3"/>
    <property type="match status" value="1"/>
</dbReference>
<dbReference type="AlphaFoldDB" id="A0A369AJ52"/>
<evidence type="ECO:0000259" key="2">
    <source>
        <dbReference type="Pfam" id="PF12804"/>
    </source>
</evidence>
<dbReference type="CDD" id="cd04182">
    <property type="entry name" value="GT_2_like_f"/>
    <property type="match status" value="1"/>
</dbReference>
<comment type="caution">
    <text evidence="3">The sequence shown here is derived from an EMBL/GenBank/DDBJ whole genome shotgun (WGS) entry which is preliminary data.</text>
</comment>
<protein>
    <submittedName>
        <fullName evidence="3">Molybdenum cofactor cytidylyltransferase</fullName>
    </submittedName>
</protein>
<keyword evidence="3" id="KW-0548">Nucleotidyltransferase</keyword>
<sequence>MPEPAPQAAGGAIAGVLLAAGMGRRFGGDKLLHPLPDGQPIAQAAARALVAALAPVGGTCVAVVRPGQTALADVLAEAGCTIIECPEAAHGMGHSLACGVRATAQARGWLVALADMPRIAPPSYAAVRDALLHGDARTIAAPSWQGQRGHPVGFGRHWFEALSRLQGDEGARAVLAAARGAITLCPVDDAGVLQDVDRPEDLADLGR</sequence>
<evidence type="ECO:0000313" key="4">
    <source>
        <dbReference type="Proteomes" id="UP000252174"/>
    </source>
</evidence>
<dbReference type="RefSeq" id="WP_114483625.1">
    <property type="nucleotide sequence ID" value="NZ_QPJU01000006.1"/>
</dbReference>
<dbReference type="InterPro" id="IPR029044">
    <property type="entry name" value="Nucleotide-diphossugar_trans"/>
</dbReference>
<gene>
    <name evidence="3" type="ORF">DFR45_1063</name>
</gene>
<dbReference type="PANTHER" id="PTHR43777:SF1">
    <property type="entry name" value="MOLYBDENUM COFACTOR CYTIDYLYLTRANSFERASE"/>
    <property type="match status" value="1"/>
</dbReference>
<dbReference type="PANTHER" id="PTHR43777">
    <property type="entry name" value="MOLYBDENUM COFACTOR CYTIDYLYLTRANSFERASE"/>
    <property type="match status" value="1"/>
</dbReference>
<keyword evidence="3" id="KW-0808">Transferase</keyword>
<organism evidence="3 4">
    <name type="scientific">Extensimonas vulgaris</name>
    <dbReference type="NCBI Taxonomy" id="1031594"/>
    <lineage>
        <taxon>Bacteria</taxon>
        <taxon>Pseudomonadati</taxon>
        <taxon>Pseudomonadota</taxon>
        <taxon>Betaproteobacteria</taxon>
        <taxon>Burkholderiales</taxon>
        <taxon>Comamonadaceae</taxon>
        <taxon>Extensimonas</taxon>
    </lineage>
</organism>
<dbReference type="OrthoDB" id="5298793at2"/>
<proteinExistence type="predicted"/>
<keyword evidence="1" id="KW-0460">Magnesium</keyword>
<dbReference type="Gene3D" id="3.90.550.10">
    <property type="entry name" value="Spore Coat Polysaccharide Biosynthesis Protein SpsA, Chain A"/>
    <property type="match status" value="1"/>
</dbReference>
<dbReference type="SUPFAM" id="SSF53448">
    <property type="entry name" value="Nucleotide-diphospho-sugar transferases"/>
    <property type="match status" value="1"/>
</dbReference>
<dbReference type="Proteomes" id="UP000252174">
    <property type="component" value="Unassembled WGS sequence"/>
</dbReference>
<evidence type="ECO:0000313" key="3">
    <source>
        <dbReference type="EMBL" id="RCX09115.1"/>
    </source>
</evidence>
<evidence type="ECO:0000256" key="1">
    <source>
        <dbReference type="ARBA" id="ARBA00022842"/>
    </source>
</evidence>
<accession>A0A369AJ52</accession>
<dbReference type="GO" id="GO:0016779">
    <property type="term" value="F:nucleotidyltransferase activity"/>
    <property type="evidence" value="ECO:0007669"/>
    <property type="project" value="UniProtKB-KW"/>
</dbReference>
<dbReference type="InterPro" id="IPR025877">
    <property type="entry name" value="MobA-like_NTP_Trfase"/>
</dbReference>
<reference evidence="3 4" key="1">
    <citation type="submission" date="2018-07" db="EMBL/GenBank/DDBJ databases">
        <title>Genomic Encyclopedia of Type Strains, Phase IV (KMG-IV): sequencing the most valuable type-strain genomes for metagenomic binning, comparative biology and taxonomic classification.</title>
        <authorList>
            <person name="Goeker M."/>
        </authorList>
    </citation>
    <scope>NUCLEOTIDE SEQUENCE [LARGE SCALE GENOMIC DNA]</scope>
    <source>
        <strain evidence="3 4">DSM 100911</strain>
    </source>
</reference>
<name>A0A369AJ52_9BURK</name>
<keyword evidence="4" id="KW-1185">Reference proteome</keyword>
<feature type="domain" description="MobA-like NTP transferase" evidence="2">
    <location>
        <begin position="15"/>
        <end position="177"/>
    </location>
</feature>